<dbReference type="Proteomes" id="UP000237347">
    <property type="component" value="Unassembled WGS sequence"/>
</dbReference>
<gene>
    <name evidence="3" type="primary">BHLH75</name>
    <name evidence="3" type="ORF">CFP56_006232</name>
</gene>
<evidence type="ECO:0000256" key="2">
    <source>
        <dbReference type="ARBA" id="ARBA00023242"/>
    </source>
</evidence>
<comment type="caution">
    <text evidence="3">The sequence shown here is derived from an EMBL/GenBank/DDBJ whole genome shotgun (WGS) entry which is preliminary data.</text>
</comment>
<evidence type="ECO:0000313" key="3">
    <source>
        <dbReference type="EMBL" id="KAK7847757.1"/>
    </source>
</evidence>
<reference evidence="3 4" key="1">
    <citation type="journal article" date="2018" name="Sci. Data">
        <title>The draft genome sequence of cork oak.</title>
        <authorList>
            <person name="Ramos A.M."/>
            <person name="Usie A."/>
            <person name="Barbosa P."/>
            <person name="Barros P.M."/>
            <person name="Capote T."/>
            <person name="Chaves I."/>
            <person name="Simoes F."/>
            <person name="Abreu I."/>
            <person name="Carrasquinho I."/>
            <person name="Faro C."/>
            <person name="Guimaraes J.B."/>
            <person name="Mendonca D."/>
            <person name="Nobrega F."/>
            <person name="Rodrigues L."/>
            <person name="Saibo N.J.M."/>
            <person name="Varela M.C."/>
            <person name="Egas C."/>
            <person name="Matos J."/>
            <person name="Miguel C.M."/>
            <person name="Oliveira M.M."/>
            <person name="Ricardo C.P."/>
            <person name="Goncalves S."/>
        </authorList>
    </citation>
    <scope>NUCLEOTIDE SEQUENCE [LARGE SCALE GENOMIC DNA]</scope>
    <source>
        <strain evidence="4">cv. HL8</strain>
    </source>
</reference>
<evidence type="ECO:0000256" key="1">
    <source>
        <dbReference type="ARBA" id="ARBA00004123"/>
    </source>
</evidence>
<dbReference type="GO" id="GO:0005634">
    <property type="term" value="C:nucleus"/>
    <property type="evidence" value="ECO:0007669"/>
    <property type="project" value="UniProtKB-SubCell"/>
</dbReference>
<dbReference type="PANTHER" id="PTHR12565:SF367">
    <property type="entry name" value="TRANSCRIPTION FACTOR BHLH75"/>
    <property type="match status" value="1"/>
</dbReference>
<protein>
    <submittedName>
        <fullName evidence="3">Transcription factor bhlh75</fullName>
    </submittedName>
</protein>
<dbReference type="GO" id="GO:0003700">
    <property type="term" value="F:DNA-binding transcription factor activity"/>
    <property type="evidence" value="ECO:0007669"/>
    <property type="project" value="TreeGrafter"/>
</dbReference>
<sequence length="102" mass="11275">KRNNEGDVEKPKEVIHVRAKRDQAIDSHSLAERTMGMAAMLDVIINYINSLHSQIEVANAYEAQQMESLARGGFGGLSSIKIGLFLLKSLDTMFHITTEDTG</sequence>
<dbReference type="AlphaFoldDB" id="A0AAW0L7Y5"/>
<evidence type="ECO:0000313" key="4">
    <source>
        <dbReference type="Proteomes" id="UP000237347"/>
    </source>
</evidence>
<feature type="non-terminal residue" evidence="3">
    <location>
        <position position="1"/>
    </location>
</feature>
<proteinExistence type="predicted"/>
<comment type="subcellular location">
    <subcellularLocation>
        <location evidence="1">Nucleus</location>
    </subcellularLocation>
</comment>
<dbReference type="EMBL" id="PKMF04000136">
    <property type="protein sequence ID" value="KAK7847757.1"/>
    <property type="molecule type" value="Genomic_DNA"/>
</dbReference>
<accession>A0AAW0L7Y5</accession>
<keyword evidence="2" id="KW-0539">Nucleus</keyword>
<organism evidence="3 4">
    <name type="scientific">Quercus suber</name>
    <name type="common">Cork oak</name>
    <dbReference type="NCBI Taxonomy" id="58331"/>
    <lineage>
        <taxon>Eukaryota</taxon>
        <taxon>Viridiplantae</taxon>
        <taxon>Streptophyta</taxon>
        <taxon>Embryophyta</taxon>
        <taxon>Tracheophyta</taxon>
        <taxon>Spermatophyta</taxon>
        <taxon>Magnoliopsida</taxon>
        <taxon>eudicotyledons</taxon>
        <taxon>Gunneridae</taxon>
        <taxon>Pentapetalae</taxon>
        <taxon>rosids</taxon>
        <taxon>fabids</taxon>
        <taxon>Fagales</taxon>
        <taxon>Fagaceae</taxon>
        <taxon>Quercus</taxon>
    </lineage>
</organism>
<keyword evidence="4" id="KW-1185">Reference proteome</keyword>
<dbReference type="InterPro" id="IPR024097">
    <property type="entry name" value="bHLH_ZIP_TF"/>
</dbReference>
<name>A0AAW0L7Y5_QUESU</name>
<dbReference type="PANTHER" id="PTHR12565">
    <property type="entry name" value="STEROL REGULATORY ELEMENT-BINDING PROTEIN"/>
    <property type="match status" value="1"/>
</dbReference>